<evidence type="ECO:0000256" key="3">
    <source>
        <dbReference type="ARBA" id="ARBA00022679"/>
    </source>
</evidence>
<proteinExistence type="inferred from homology"/>
<name>A0A3D9LME5_9FLAO</name>
<gene>
    <name evidence="5" type="ORF">DFQ09_110114</name>
</gene>
<evidence type="ECO:0000259" key="4">
    <source>
        <dbReference type="Pfam" id="PF00535"/>
    </source>
</evidence>
<dbReference type="OrthoDB" id="9771846at2"/>
<sequence length="330" mass="38016">MLQTKDIAIVILNWNGKALLEQFLPSVIKHSNDAIIYLADNASTDDSVAFVAEHFKNVVVIQNSENGGYAKGYNDALKHIEEPLLCLLNSDIEVTENWLQPIISEFNSNDNTAIIQPKILDYKNKSHFEYAGAAGGFIDKYGYPYCRGRIFDTIEEDNGQYNDTKTIFWSSGACFFIKNETYKSLNGFDETYFAHMEEIDLCWRAFNANYTTKYIGTSTVYHVGGATLNTTNPKKTYLNFRNSLFTLVKNTDTNLIFRILFRMLLDGVAAMRFLFQLKPTFLFAILKAHLSFYYNLPRLLKQRKQLPKRSGYYETASIVWSYFINKRSQF</sequence>
<evidence type="ECO:0000313" key="5">
    <source>
        <dbReference type="EMBL" id="REE07920.1"/>
    </source>
</evidence>
<keyword evidence="6" id="KW-1185">Reference proteome</keyword>
<keyword evidence="2" id="KW-0328">Glycosyltransferase</keyword>
<dbReference type="AlphaFoldDB" id="A0A3D9LME5"/>
<accession>A0A3D9LME5</accession>
<dbReference type="InterPro" id="IPR001173">
    <property type="entry name" value="Glyco_trans_2-like"/>
</dbReference>
<dbReference type="SUPFAM" id="SSF53448">
    <property type="entry name" value="Nucleotide-diphospho-sugar transferases"/>
    <property type="match status" value="1"/>
</dbReference>
<evidence type="ECO:0000256" key="1">
    <source>
        <dbReference type="ARBA" id="ARBA00006739"/>
    </source>
</evidence>
<evidence type="ECO:0000313" key="6">
    <source>
        <dbReference type="Proteomes" id="UP000256919"/>
    </source>
</evidence>
<comment type="caution">
    <text evidence="5">The sequence shown here is derived from an EMBL/GenBank/DDBJ whole genome shotgun (WGS) entry which is preliminary data.</text>
</comment>
<dbReference type="InterPro" id="IPR029044">
    <property type="entry name" value="Nucleotide-diphossugar_trans"/>
</dbReference>
<dbReference type="PANTHER" id="PTHR43179">
    <property type="entry name" value="RHAMNOSYLTRANSFERASE WBBL"/>
    <property type="match status" value="1"/>
</dbReference>
<dbReference type="CDD" id="cd04186">
    <property type="entry name" value="GT_2_like_c"/>
    <property type="match status" value="1"/>
</dbReference>
<evidence type="ECO:0000256" key="2">
    <source>
        <dbReference type="ARBA" id="ARBA00022676"/>
    </source>
</evidence>
<dbReference type="Pfam" id="PF00535">
    <property type="entry name" value="Glycos_transf_2"/>
    <property type="match status" value="1"/>
</dbReference>
<dbReference type="RefSeq" id="WP_115812624.1">
    <property type="nucleotide sequence ID" value="NZ_QREI01000010.1"/>
</dbReference>
<dbReference type="EMBL" id="QREI01000010">
    <property type="protein sequence ID" value="REE07920.1"/>
    <property type="molecule type" value="Genomic_DNA"/>
</dbReference>
<dbReference type="Gene3D" id="3.90.550.10">
    <property type="entry name" value="Spore Coat Polysaccharide Biosynthesis Protein SpsA, Chain A"/>
    <property type="match status" value="1"/>
</dbReference>
<dbReference type="Proteomes" id="UP000256919">
    <property type="component" value="Unassembled WGS sequence"/>
</dbReference>
<dbReference type="GO" id="GO:0016757">
    <property type="term" value="F:glycosyltransferase activity"/>
    <property type="evidence" value="ECO:0007669"/>
    <property type="project" value="UniProtKB-KW"/>
</dbReference>
<dbReference type="PANTHER" id="PTHR43179:SF12">
    <property type="entry name" value="GALACTOFURANOSYLTRANSFERASE GLFT2"/>
    <property type="match status" value="1"/>
</dbReference>
<keyword evidence="3" id="KW-0808">Transferase</keyword>
<comment type="similarity">
    <text evidence="1">Belongs to the glycosyltransferase 2 family.</text>
</comment>
<feature type="domain" description="Glycosyltransferase 2-like" evidence="4">
    <location>
        <begin position="9"/>
        <end position="131"/>
    </location>
</feature>
<reference evidence="5 6" key="1">
    <citation type="submission" date="2018-07" db="EMBL/GenBank/DDBJ databases">
        <title>Genomic Encyclopedia of Type Strains, Phase III (KMG-III): the genomes of soil and plant-associated and newly described type strains.</title>
        <authorList>
            <person name="Whitman W."/>
        </authorList>
    </citation>
    <scope>NUCLEOTIDE SEQUENCE [LARGE SCALE GENOMIC DNA]</scope>
    <source>
        <strain evidence="5 6">CECT 7948</strain>
    </source>
</reference>
<organism evidence="5 6">
    <name type="scientific">Winogradskyella pacifica</name>
    <dbReference type="NCBI Taxonomy" id="664642"/>
    <lineage>
        <taxon>Bacteria</taxon>
        <taxon>Pseudomonadati</taxon>
        <taxon>Bacteroidota</taxon>
        <taxon>Flavobacteriia</taxon>
        <taxon>Flavobacteriales</taxon>
        <taxon>Flavobacteriaceae</taxon>
        <taxon>Winogradskyella</taxon>
    </lineage>
</organism>
<protein>
    <recommendedName>
        <fullName evidence="4">Glycosyltransferase 2-like domain-containing protein</fullName>
    </recommendedName>
</protein>